<gene>
    <name evidence="3" type="ORF">JJB09_24895</name>
</gene>
<sequence>MSDITILTVPVFSALANLAFNLRREVFVIEQKVPPEEELDSEDLTAIHMVAIVDGEVCGTLRILRRPEHYKIGRVAVSQPYRGMGIARALMVKAMEERREECGDRFYLTSQSDKVGFYEKLGFTAFGEEFMDAGIPHLAMKNY</sequence>
<dbReference type="Gene3D" id="3.40.630.30">
    <property type="match status" value="1"/>
</dbReference>
<dbReference type="PROSITE" id="PS51186">
    <property type="entry name" value="GNAT"/>
    <property type="match status" value="1"/>
</dbReference>
<evidence type="ECO:0000313" key="4">
    <source>
        <dbReference type="Proteomes" id="UP000633219"/>
    </source>
</evidence>
<accession>A0A936YUF9</accession>
<dbReference type="GO" id="GO:0008080">
    <property type="term" value="F:N-acetyltransferase activity"/>
    <property type="evidence" value="ECO:0007669"/>
    <property type="project" value="InterPro"/>
</dbReference>
<dbReference type="InterPro" id="IPR000182">
    <property type="entry name" value="GNAT_dom"/>
</dbReference>
<dbReference type="PANTHER" id="PTHR13947:SF37">
    <property type="entry name" value="LD18367P"/>
    <property type="match status" value="1"/>
</dbReference>
<proteinExistence type="predicted"/>
<comment type="caution">
    <text evidence="3">The sequence shown here is derived from an EMBL/GenBank/DDBJ whole genome shotgun (WGS) entry which is preliminary data.</text>
</comment>
<organism evidence="3 4">
    <name type="scientific">Rhizobium setariae</name>
    <dbReference type="NCBI Taxonomy" id="2801340"/>
    <lineage>
        <taxon>Bacteria</taxon>
        <taxon>Pseudomonadati</taxon>
        <taxon>Pseudomonadota</taxon>
        <taxon>Alphaproteobacteria</taxon>
        <taxon>Hyphomicrobiales</taxon>
        <taxon>Rhizobiaceae</taxon>
        <taxon>Rhizobium/Agrobacterium group</taxon>
        <taxon>Rhizobium</taxon>
    </lineage>
</organism>
<evidence type="ECO:0000313" key="3">
    <source>
        <dbReference type="EMBL" id="MBL0375257.1"/>
    </source>
</evidence>
<reference evidence="3" key="1">
    <citation type="submission" date="2021-01" db="EMBL/GenBank/DDBJ databases">
        <title>Rhizobium sp. strain KVB221 16S ribosomal RNA gene Genome sequencing and assembly.</title>
        <authorList>
            <person name="Kang M."/>
        </authorList>
    </citation>
    <scope>NUCLEOTIDE SEQUENCE</scope>
    <source>
        <strain evidence="3">KVB221</strain>
    </source>
</reference>
<dbReference type="InterPro" id="IPR050769">
    <property type="entry name" value="NAT_camello-type"/>
</dbReference>
<dbReference type="SUPFAM" id="SSF55729">
    <property type="entry name" value="Acyl-CoA N-acyltransferases (Nat)"/>
    <property type="match status" value="1"/>
</dbReference>
<dbReference type="CDD" id="cd04301">
    <property type="entry name" value="NAT_SF"/>
    <property type="match status" value="1"/>
</dbReference>
<name>A0A936YUF9_9HYPH</name>
<dbReference type="RefSeq" id="WP_201663800.1">
    <property type="nucleotide sequence ID" value="NZ_JAEQNC010000020.1"/>
</dbReference>
<dbReference type="InterPro" id="IPR016181">
    <property type="entry name" value="Acyl_CoA_acyltransferase"/>
</dbReference>
<evidence type="ECO:0000259" key="2">
    <source>
        <dbReference type="PROSITE" id="PS51186"/>
    </source>
</evidence>
<dbReference type="PANTHER" id="PTHR13947">
    <property type="entry name" value="GNAT FAMILY N-ACETYLTRANSFERASE"/>
    <property type="match status" value="1"/>
</dbReference>
<evidence type="ECO:0000256" key="1">
    <source>
        <dbReference type="ARBA" id="ARBA00022679"/>
    </source>
</evidence>
<dbReference type="EMBL" id="JAEQNC010000020">
    <property type="protein sequence ID" value="MBL0375257.1"/>
    <property type="molecule type" value="Genomic_DNA"/>
</dbReference>
<dbReference type="Proteomes" id="UP000633219">
    <property type="component" value="Unassembled WGS sequence"/>
</dbReference>
<keyword evidence="1" id="KW-0808">Transferase</keyword>
<dbReference type="Pfam" id="PF13673">
    <property type="entry name" value="Acetyltransf_10"/>
    <property type="match status" value="1"/>
</dbReference>
<protein>
    <submittedName>
        <fullName evidence="3">GNAT family N-acetyltransferase</fullName>
    </submittedName>
</protein>
<keyword evidence="4" id="KW-1185">Reference proteome</keyword>
<dbReference type="AlphaFoldDB" id="A0A936YUF9"/>
<feature type="domain" description="N-acetyltransferase" evidence="2">
    <location>
        <begin position="4"/>
        <end position="143"/>
    </location>
</feature>